<evidence type="ECO:0000313" key="3">
    <source>
        <dbReference type="Proteomes" id="UP000292702"/>
    </source>
</evidence>
<feature type="compositionally biased region" description="Acidic residues" evidence="1">
    <location>
        <begin position="48"/>
        <end position="61"/>
    </location>
</feature>
<keyword evidence="3" id="KW-1185">Reference proteome</keyword>
<comment type="caution">
    <text evidence="2">The sequence shown here is derived from an EMBL/GenBank/DDBJ whole genome shotgun (WGS) entry which is preliminary data.</text>
</comment>
<gene>
    <name evidence="2" type="ORF">EIP91_002508</name>
</gene>
<name>A0A4R0RST2_9APHY</name>
<sequence length="224" mass="26311">MPKSTSEVASTIALKSRSNTPYASSSSARTRRVTFQATEQDEGHSSDTDDADNSSVEEDVEPDIRSMFARRIRNWPENKIREFEDRMRAPYDLSPIPSRRNSQDFQYYFGYYITASEIRKFSERYNSEWPKDPNEMPPDAGAFLEYMLSFAMLGGREVKLRRAWVREEDKERLSSIEEPVGKGCYVVVVLSMTDYQRGYRPRYVEVRELTKMMRRKPSWWQGVF</sequence>
<accession>A0A4R0RST2</accession>
<organism evidence="2 3">
    <name type="scientific">Steccherinum ochraceum</name>
    <dbReference type="NCBI Taxonomy" id="92696"/>
    <lineage>
        <taxon>Eukaryota</taxon>
        <taxon>Fungi</taxon>
        <taxon>Dikarya</taxon>
        <taxon>Basidiomycota</taxon>
        <taxon>Agaricomycotina</taxon>
        <taxon>Agaricomycetes</taxon>
        <taxon>Polyporales</taxon>
        <taxon>Steccherinaceae</taxon>
        <taxon>Steccherinum</taxon>
    </lineage>
</organism>
<evidence type="ECO:0000256" key="1">
    <source>
        <dbReference type="SAM" id="MobiDB-lite"/>
    </source>
</evidence>
<evidence type="ECO:0000313" key="2">
    <source>
        <dbReference type="EMBL" id="TCD65544.1"/>
    </source>
</evidence>
<dbReference type="EMBL" id="RWJN01000175">
    <property type="protein sequence ID" value="TCD65544.1"/>
    <property type="molecule type" value="Genomic_DNA"/>
</dbReference>
<protein>
    <submittedName>
        <fullName evidence="2">Uncharacterized protein</fullName>
    </submittedName>
</protein>
<proteinExistence type="predicted"/>
<dbReference type="AlphaFoldDB" id="A0A4R0RST2"/>
<reference evidence="2 3" key="1">
    <citation type="submission" date="2018-11" db="EMBL/GenBank/DDBJ databases">
        <title>Genome assembly of Steccherinum ochraceum LE-BIN_3174, the white-rot fungus of the Steccherinaceae family (The Residual Polyporoid clade, Polyporales, Basidiomycota).</title>
        <authorList>
            <person name="Fedorova T.V."/>
            <person name="Glazunova O.A."/>
            <person name="Landesman E.O."/>
            <person name="Moiseenko K.V."/>
            <person name="Psurtseva N.V."/>
            <person name="Savinova O.S."/>
            <person name="Shakhova N.V."/>
            <person name="Tyazhelova T.V."/>
            <person name="Vasina D.V."/>
        </authorList>
    </citation>
    <scope>NUCLEOTIDE SEQUENCE [LARGE SCALE GENOMIC DNA]</scope>
    <source>
        <strain evidence="2 3">LE-BIN_3174</strain>
    </source>
</reference>
<feature type="region of interest" description="Disordered" evidence="1">
    <location>
        <begin position="1"/>
        <end position="62"/>
    </location>
</feature>
<dbReference type="Proteomes" id="UP000292702">
    <property type="component" value="Unassembled WGS sequence"/>
</dbReference>